<protein>
    <submittedName>
        <fullName evidence="1">Uncharacterized protein</fullName>
    </submittedName>
</protein>
<name>A0ACB9ZTR3_CATRO</name>
<evidence type="ECO:0000313" key="1">
    <source>
        <dbReference type="EMBL" id="KAI5650818.1"/>
    </source>
</evidence>
<organism evidence="1 2">
    <name type="scientific">Catharanthus roseus</name>
    <name type="common">Madagascar periwinkle</name>
    <name type="synonym">Vinca rosea</name>
    <dbReference type="NCBI Taxonomy" id="4058"/>
    <lineage>
        <taxon>Eukaryota</taxon>
        <taxon>Viridiplantae</taxon>
        <taxon>Streptophyta</taxon>
        <taxon>Embryophyta</taxon>
        <taxon>Tracheophyta</taxon>
        <taxon>Spermatophyta</taxon>
        <taxon>Magnoliopsida</taxon>
        <taxon>eudicotyledons</taxon>
        <taxon>Gunneridae</taxon>
        <taxon>Pentapetalae</taxon>
        <taxon>asterids</taxon>
        <taxon>lamiids</taxon>
        <taxon>Gentianales</taxon>
        <taxon>Apocynaceae</taxon>
        <taxon>Rauvolfioideae</taxon>
        <taxon>Vinceae</taxon>
        <taxon>Catharanthinae</taxon>
        <taxon>Catharanthus</taxon>
    </lineage>
</organism>
<dbReference type="Proteomes" id="UP001060085">
    <property type="component" value="Linkage Group LG08"/>
</dbReference>
<reference evidence="2" key="1">
    <citation type="journal article" date="2023" name="Nat. Plants">
        <title>Single-cell RNA sequencing provides a high-resolution roadmap for understanding the multicellular compartmentation of specialized metabolism.</title>
        <authorList>
            <person name="Sun S."/>
            <person name="Shen X."/>
            <person name="Li Y."/>
            <person name="Li Y."/>
            <person name="Wang S."/>
            <person name="Li R."/>
            <person name="Zhang H."/>
            <person name="Shen G."/>
            <person name="Guo B."/>
            <person name="Wei J."/>
            <person name="Xu J."/>
            <person name="St-Pierre B."/>
            <person name="Chen S."/>
            <person name="Sun C."/>
        </authorList>
    </citation>
    <scope>NUCLEOTIDE SEQUENCE [LARGE SCALE GENOMIC DNA]</scope>
</reference>
<keyword evidence="2" id="KW-1185">Reference proteome</keyword>
<sequence length="237" mass="26101">MEALIFWFGVLGNLASLLVIFSPLGTFWRIVKERSTQEFDSVPYICVLLNATLWTYYGIIKPGAYLVATVNGFGALIQTIYLTIFLAFAPPKMKVKTALLVGVLNIGFPIVVIAISMIALKGDLRINSIGFVCAGLNIVMCGSPLSSMRMVVRTSSVEFMPLCLTFFLFLSAGAWALYGFISHDYFLLVPNGTGFVLGIFQLVVYAIYRNAKPLKCEIGGLEEGWLHHQPLIVPSDE</sequence>
<evidence type="ECO:0000313" key="2">
    <source>
        <dbReference type="Proteomes" id="UP001060085"/>
    </source>
</evidence>
<proteinExistence type="predicted"/>
<comment type="caution">
    <text evidence="1">The sequence shown here is derived from an EMBL/GenBank/DDBJ whole genome shotgun (WGS) entry which is preliminary data.</text>
</comment>
<gene>
    <name evidence="1" type="ORF">M9H77_36823</name>
</gene>
<accession>A0ACB9ZTR3</accession>
<dbReference type="EMBL" id="CM044708">
    <property type="protein sequence ID" value="KAI5650818.1"/>
    <property type="molecule type" value="Genomic_DNA"/>
</dbReference>